<dbReference type="PANTHER" id="PTHR45975">
    <property type="entry name" value="NUCLEOSOME-REMODELING FACTOR SUBUNIT BPTF"/>
    <property type="match status" value="1"/>
</dbReference>
<dbReference type="STRING" id="46835.A0A504Z3Z4"/>
<evidence type="ECO:0000256" key="2">
    <source>
        <dbReference type="ARBA" id="ARBA00023242"/>
    </source>
</evidence>
<evidence type="ECO:0000313" key="5">
    <source>
        <dbReference type="EMBL" id="TPP64648.1"/>
    </source>
</evidence>
<dbReference type="InterPro" id="IPR018501">
    <property type="entry name" value="DDT_dom"/>
</dbReference>
<name>A0A504Z3Z4_FASGI</name>
<accession>A0A504Z3Z4</accession>
<dbReference type="GO" id="GO:0006357">
    <property type="term" value="P:regulation of transcription by RNA polymerase II"/>
    <property type="evidence" value="ECO:0007669"/>
    <property type="project" value="InterPro"/>
</dbReference>
<feature type="domain" description="DDT" evidence="4">
    <location>
        <begin position="143"/>
        <end position="203"/>
    </location>
</feature>
<dbReference type="OrthoDB" id="784962at2759"/>
<feature type="compositionally biased region" description="Acidic residues" evidence="3">
    <location>
        <begin position="48"/>
        <end position="60"/>
    </location>
</feature>
<dbReference type="PANTHER" id="PTHR45975:SF2">
    <property type="entry name" value="NUCLEOSOME-REMODELING FACTOR SUBUNIT BPTF"/>
    <property type="match status" value="1"/>
</dbReference>
<dbReference type="PROSITE" id="PS50827">
    <property type="entry name" value="DDT"/>
    <property type="match status" value="1"/>
</dbReference>
<comment type="subcellular location">
    <subcellularLocation>
        <location evidence="1">Nucleus</location>
    </subcellularLocation>
</comment>
<dbReference type="AlphaFoldDB" id="A0A504Z3Z4"/>
<feature type="non-terminal residue" evidence="5">
    <location>
        <position position="213"/>
    </location>
</feature>
<gene>
    <name evidence="5" type="ORF">FGIG_12647</name>
</gene>
<evidence type="ECO:0000256" key="1">
    <source>
        <dbReference type="ARBA" id="ARBA00004123"/>
    </source>
</evidence>
<evidence type="ECO:0000259" key="4">
    <source>
        <dbReference type="PROSITE" id="PS50827"/>
    </source>
</evidence>
<dbReference type="GO" id="GO:0016589">
    <property type="term" value="C:NURF complex"/>
    <property type="evidence" value="ECO:0007669"/>
    <property type="project" value="InterPro"/>
</dbReference>
<keyword evidence="2" id="KW-0539">Nucleus</keyword>
<reference evidence="5 6" key="1">
    <citation type="submission" date="2019-04" db="EMBL/GenBank/DDBJ databases">
        <title>Annotation for the trematode Fasciola gigantica.</title>
        <authorList>
            <person name="Choi Y.-J."/>
        </authorList>
    </citation>
    <scope>NUCLEOTIDE SEQUENCE [LARGE SCALE GENOMIC DNA]</scope>
    <source>
        <strain evidence="5">Uganda_cow_1</strain>
    </source>
</reference>
<keyword evidence="6" id="KW-1185">Reference proteome</keyword>
<dbReference type="EMBL" id="SUNJ01004173">
    <property type="protein sequence ID" value="TPP64648.1"/>
    <property type="molecule type" value="Genomic_DNA"/>
</dbReference>
<proteinExistence type="predicted"/>
<evidence type="ECO:0000256" key="3">
    <source>
        <dbReference type="SAM" id="MobiDB-lite"/>
    </source>
</evidence>
<dbReference type="Pfam" id="PF02791">
    <property type="entry name" value="DDT"/>
    <property type="match status" value="1"/>
</dbReference>
<organism evidence="5 6">
    <name type="scientific">Fasciola gigantica</name>
    <name type="common">Giant liver fluke</name>
    <dbReference type="NCBI Taxonomy" id="46835"/>
    <lineage>
        <taxon>Eukaryota</taxon>
        <taxon>Metazoa</taxon>
        <taxon>Spiralia</taxon>
        <taxon>Lophotrochozoa</taxon>
        <taxon>Platyhelminthes</taxon>
        <taxon>Trematoda</taxon>
        <taxon>Digenea</taxon>
        <taxon>Plagiorchiida</taxon>
        <taxon>Echinostomata</taxon>
        <taxon>Echinostomatoidea</taxon>
        <taxon>Fasciolidae</taxon>
        <taxon>Fasciola</taxon>
    </lineage>
</organism>
<comment type="caution">
    <text evidence="5">The sequence shown here is derived from an EMBL/GenBank/DDBJ whole genome shotgun (WGS) entry which is preliminary data.</text>
</comment>
<sequence>MRTGRPVPPEASDSESFSEFGEGTFSSVGGSRADADEFDNPRSLYTHDEEEEETVLEDEAIDGKNNRSVLDDLPPPPSPADKSLETCNLGTSQAKFAGDIALSSLAPADSHTLRMIAMDPVRLRFCSPPLHLPGSSNDLVCPSEYLIDAFAIHEVLIRYGYLLRLSPFKIEDFLAALISNENSLLLAEVHITLLRALLREDEATGTWMYSIDC</sequence>
<evidence type="ECO:0000313" key="6">
    <source>
        <dbReference type="Proteomes" id="UP000316759"/>
    </source>
</evidence>
<protein>
    <submittedName>
        <fullName evidence="5">Nucleosome-remodeling factor subunit BPTF</fullName>
    </submittedName>
</protein>
<dbReference type="GO" id="GO:0000978">
    <property type="term" value="F:RNA polymerase II cis-regulatory region sequence-specific DNA binding"/>
    <property type="evidence" value="ECO:0007669"/>
    <property type="project" value="TreeGrafter"/>
</dbReference>
<dbReference type="Proteomes" id="UP000316759">
    <property type="component" value="Unassembled WGS sequence"/>
</dbReference>
<feature type="region of interest" description="Disordered" evidence="3">
    <location>
        <begin position="1"/>
        <end position="85"/>
    </location>
</feature>
<dbReference type="InterPro" id="IPR038028">
    <property type="entry name" value="BPTF"/>
</dbReference>
<feature type="compositionally biased region" description="Low complexity" evidence="3">
    <location>
        <begin position="10"/>
        <end position="31"/>
    </location>
</feature>
<dbReference type="SMART" id="SM00571">
    <property type="entry name" value="DDT"/>
    <property type="match status" value="1"/>
</dbReference>